<name>A0A2N5SRK9_9BASI</name>
<dbReference type="PANTHER" id="PTHR37984:SF5">
    <property type="entry name" value="PROTEIN NYNRIN-LIKE"/>
    <property type="match status" value="1"/>
</dbReference>
<dbReference type="Pfam" id="PF17921">
    <property type="entry name" value="Integrase_H2C2"/>
    <property type="match status" value="1"/>
</dbReference>
<dbReference type="InterPro" id="IPR050951">
    <property type="entry name" value="Retrovirus_Pol_polyprotein"/>
</dbReference>
<organism evidence="3 4">
    <name type="scientific">Puccinia coronata f. sp. avenae</name>
    <dbReference type="NCBI Taxonomy" id="200324"/>
    <lineage>
        <taxon>Eukaryota</taxon>
        <taxon>Fungi</taxon>
        <taxon>Dikarya</taxon>
        <taxon>Basidiomycota</taxon>
        <taxon>Pucciniomycotina</taxon>
        <taxon>Pucciniomycetes</taxon>
        <taxon>Pucciniales</taxon>
        <taxon>Pucciniaceae</taxon>
        <taxon>Puccinia</taxon>
    </lineage>
</organism>
<protein>
    <recommendedName>
        <fullName evidence="2">Integrase zinc-binding domain-containing protein</fullName>
    </recommendedName>
</protein>
<dbReference type="EMBL" id="PGCI01000787">
    <property type="protein sequence ID" value="PLW15830.1"/>
    <property type="molecule type" value="Genomic_DNA"/>
</dbReference>
<evidence type="ECO:0000256" key="1">
    <source>
        <dbReference type="SAM" id="MobiDB-lite"/>
    </source>
</evidence>
<dbReference type="Gene3D" id="1.10.340.70">
    <property type="match status" value="1"/>
</dbReference>
<dbReference type="PANTHER" id="PTHR37984">
    <property type="entry name" value="PROTEIN CBG26694"/>
    <property type="match status" value="1"/>
</dbReference>
<evidence type="ECO:0000259" key="2">
    <source>
        <dbReference type="Pfam" id="PF17921"/>
    </source>
</evidence>
<proteinExistence type="predicted"/>
<comment type="caution">
    <text evidence="3">The sequence shown here is derived from an EMBL/GenBank/DDBJ whole genome shotgun (WGS) entry which is preliminary data.</text>
</comment>
<reference evidence="3 4" key="1">
    <citation type="submission" date="2017-11" db="EMBL/GenBank/DDBJ databases">
        <title>De novo assembly and phasing of dikaryotic genomes from two isolates of Puccinia coronata f. sp. avenae, the causal agent of oat crown rust.</title>
        <authorList>
            <person name="Miller M.E."/>
            <person name="Zhang Y."/>
            <person name="Omidvar V."/>
            <person name="Sperschneider J."/>
            <person name="Schwessinger B."/>
            <person name="Raley C."/>
            <person name="Palmer J.M."/>
            <person name="Garnica D."/>
            <person name="Upadhyaya N."/>
            <person name="Rathjen J."/>
            <person name="Taylor J.M."/>
            <person name="Park R.F."/>
            <person name="Dodds P.N."/>
            <person name="Hirsch C.D."/>
            <person name="Kianian S.F."/>
            <person name="Figueroa M."/>
        </authorList>
    </citation>
    <scope>NUCLEOTIDE SEQUENCE [LARGE SCALE GENOMIC DNA]</scope>
    <source>
        <strain evidence="3">12SD80</strain>
    </source>
</reference>
<accession>A0A2N5SRK9</accession>
<sequence>MINTPSLPNAPMTRWVAFIQLFSFDIVHCPGRTFTMPDGLSRRPQADEDSDPPSSVFDETRLTGLNAKAYQALRRKATDFFVQAGRLMRRGSPLPRIVVTLPAKQDEILSKLHEDLGHRGVAETYRRVADRFWWPSLKQVVIRWCQSCKACQKRDGKRPLEPRYPTGEETVFGRVSMDAVHIKAGGAKYLIVARDDFSGWVKQNF</sequence>
<feature type="region of interest" description="Disordered" evidence="1">
    <location>
        <begin position="38"/>
        <end position="57"/>
    </location>
</feature>
<dbReference type="AlphaFoldDB" id="A0A2N5SRK9"/>
<evidence type="ECO:0000313" key="4">
    <source>
        <dbReference type="Proteomes" id="UP000235392"/>
    </source>
</evidence>
<dbReference type="InterPro" id="IPR041588">
    <property type="entry name" value="Integrase_H2C2"/>
</dbReference>
<dbReference type="Proteomes" id="UP000235392">
    <property type="component" value="Unassembled WGS sequence"/>
</dbReference>
<evidence type="ECO:0000313" key="3">
    <source>
        <dbReference type="EMBL" id="PLW15830.1"/>
    </source>
</evidence>
<feature type="domain" description="Integrase zinc-binding" evidence="2">
    <location>
        <begin position="104"/>
        <end position="154"/>
    </location>
</feature>
<dbReference type="FunFam" id="1.10.340.70:FF:000001">
    <property type="entry name" value="Retrovirus-related Pol polyprotein from transposon gypsy-like Protein"/>
    <property type="match status" value="1"/>
</dbReference>
<gene>
    <name evidence="3" type="ORF">PCASD_23692</name>
</gene>